<name>A0A6J5YD50_9ZZZZ</name>
<dbReference type="InterPro" id="IPR003439">
    <property type="entry name" value="ABC_transporter-like_ATP-bd"/>
</dbReference>
<dbReference type="Gene3D" id="3.40.50.300">
    <property type="entry name" value="P-loop containing nucleotide triphosphate hydrolases"/>
    <property type="match status" value="1"/>
</dbReference>
<evidence type="ECO:0000256" key="2">
    <source>
        <dbReference type="ARBA" id="ARBA00022741"/>
    </source>
</evidence>
<dbReference type="EMBL" id="CAEMXZ010000100">
    <property type="protein sequence ID" value="CAB4324080.1"/>
    <property type="molecule type" value="Genomic_DNA"/>
</dbReference>
<keyword evidence="3" id="KW-0067">ATP-binding</keyword>
<evidence type="ECO:0000256" key="1">
    <source>
        <dbReference type="ARBA" id="ARBA00022448"/>
    </source>
</evidence>
<dbReference type="PANTHER" id="PTHR42781:SF4">
    <property type="entry name" value="SPERMIDINE_PUTRESCINE IMPORT ATP-BINDING PROTEIN POTA"/>
    <property type="match status" value="1"/>
</dbReference>
<dbReference type="AlphaFoldDB" id="A0A6J5YD50"/>
<organism evidence="5">
    <name type="scientific">freshwater metagenome</name>
    <dbReference type="NCBI Taxonomy" id="449393"/>
    <lineage>
        <taxon>unclassified sequences</taxon>
        <taxon>metagenomes</taxon>
        <taxon>ecological metagenomes</taxon>
    </lineage>
</organism>
<dbReference type="Pfam" id="PF00005">
    <property type="entry name" value="ABC_tran"/>
    <property type="match status" value="1"/>
</dbReference>
<dbReference type="PANTHER" id="PTHR42781">
    <property type="entry name" value="SPERMIDINE/PUTRESCINE IMPORT ATP-BINDING PROTEIN POTA"/>
    <property type="match status" value="1"/>
</dbReference>
<dbReference type="InterPro" id="IPR027417">
    <property type="entry name" value="P-loop_NTPase"/>
</dbReference>
<dbReference type="PROSITE" id="PS00211">
    <property type="entry name" value="ABC_TRANSPORTER_1"/>
    <property type="match status" value="1"/>
</dbReference>
<dbReference type="GO" id="GO:0016887">
    <property type="term" value="F:ATP hydrolysis activity"/>
    <property type="evidence" value="ECO:0007669"/>
    <property type="project" value="InterPro"/>
</dbReference>
<feature type="domain" description="ABC transporter" evidence="4">
    <location>
        <begin position="4"/>
        <end position="247"/>
    </location>
</feature>
<dbReference type="GO" id="GO:0005524">
    <property type="term" value="F:ATP binding"/>
    <property type="evidence" value="ECO:0007669"/>
    <property type="project" value="UniProtKB-KW"/>
</dbReference>
<dbReference type="PROSITE" id="PS50893">
    <property type="entry name" value="ABC_TRANSPORTER_2"/>
    <property type="match status" value="1"/>
</dbReference>
<dbReference type="SUPFAM" id="SSF52540">
    <property type="entry name" value="P-loop containing nucleoside triphosphate hydrolases"/>
    <property type="match status" value="1"/>
</dbReference>
<gene>
    <name evidence="5" type="ORF">UFOPK1392_01844</name>
</gene>
<dbReference type="SMART" id="SM00382">
    <property type="entry name" value="AAA"/>
    <property type="match status" value="1"/>
</dbReference>
<evidence type="ECO:0000259" key="4">
    <source>
        <dbReference type="PROSITE" id="PS50893"/>
    </source>
</evidence>
<accession>A0A6J5YD50</accession>
<dbReference type="InterPro" id="IPR017871">
    <property type="entry name" value="ABC_transporter-like_CS"/>
</dbReference>
<keyword evidence="1" id="KW-0813">Transport</keyword>
<reference evidence="5" key="1">
    <citation type="submission" date="2020-05" db="EMBL/GenBank/DDBJ databases">
        <authorList>
            <person name="Chiriac C."/>
            <person name="Salcher M."/>
            <person name="Ghai R."/>
            <person name="Kavagutti S V."/>
        </authorList>
    </citation>
    <scope>NUCLEOTIDE SEQUENCE</scope>
</reference>
<evidence type="ECO:0000256" key="3">
    <source>
        <dbReference type="ARBA" id="ARBA00022840"/>
    </source>
</evidence>
<evidence type="ECO:0000313" key="5">
    <source>
        <dbReference type="EMBL" id="CAB4324080.1"/>
    </source>
</evidence>
<keyword evidence="2" id="KW-0547">Nucleotide-binding</keyword>
<dbReference type="InterPro" id="IPR003593">
    <property type="entry name" value="AAA+_ATPase"/>
</dbReference>
<protein>
    <submittedName>
        <fullName evidence="5">Unannotated protein</fullName>
    </submittedName>
</protein>
<proteinExistence type="predicted"/>
<dbReference type="InterPro" id="IPR050093">
    <property type="entry name" value="ABC_SmlMolc_Importer"/>
</dbReference>
<sequence length="250" mass="26950">MSALPTRPTTRCQLDADLGVHVGSLSVSAELHLEPGTITAIVGPNGAGKTSLLRALAGLIPLDIGRVVLGDLVFDDVGRGIHLPTEQRRIGMVFQGQRLFENLTVRENVAFGLRARRIPRTNARTVADNWLCRFGLDGLGSRLPNQLSGGQSQRVALARALATDPALLLLDEPLSALDAATRADMRSELRTHLANLSVPTILVTHDIIDARAIADEIIVLESGRITQQGRLSAIVDDPQSDYVRELLRGL</sequence>